<keyword evidence="3" id="KW-0238">DNA-binding</keyword>
<keyword evidence="4" id="KW-0804">Transcription</keyword>
<protein>
    <submittedName>
        <fullName evidence="9">Response regulator transcription factor</fullName>
    </submittedName>
</protein>
<evidence type="ECO:0000313" key="9">
    <source>
        <dbReference type="EMBL" id="MBK0421828.1"/>
    </source>
</evidence>
<dbReference type="GO" id="GO:0003677">
    <property type="term" value="F:DNA binding"/>
    <property type="evidence" value="ECO:0007669"/>
    <property type="project" value="UniProtKB-KW"/>
</dbReference>
<reference evidence="9" key="1">
    <citation type="submission" date="2020-12" db="EMBL/GenBank/DDBJ databases">
        <title>Leucobacter sp. CAS2, isolated from Chromium sludge.</title>
        <authorList>
            <person name="Xu Z."/>
        </authorList>
    </citation>
    <scope>NUCLEOTIDE SEQUENCE</scope>
    <source>
        <strain evidence="9">CSA2</strain>
    </source>
</reference>
<feature type="compositionally biased region" description="Basic and acidic residues" evidence="6">
    <location>
        <begin position="223"/>
        <end position="235"/>
    </location>
</feature>
<dbReference type="PROSITE" id="PS50110">
    <property type="entry name" value="RESPONSE_REGULATORY"/>
    <property type="match status" value="1"/>
</dbReference>
<dbReference type="SUPFAM" id="SSF46894">
    <property type="entry name" value="C-terminal effector domain of the bipartite response regulators"/>
    <property type="match status" value="1"/>
</dbReference>
<name>A0A934QCS2_9MICO</name>
<dbReference type="PROSITE" id="PS50043">
    <property type="entry name" value="HTH_LUXR_2"/>
    <property type="match status" value="1"/>
</dbReference>
<feature type="domain" description="Response regulatory" evidence="8">
    <location>
        <begin position="3"/>
        <end position="121"/>
    </location>
</feature>
<dbReference type="CDD" id="cd17535">
    <property type="entry name" value="REC_NarL-like"/>
    <property type="match status" value="1"/>
</dbReference>
<evidence type="ECO:0000259" key="7">
    <source>
        <dbReference type="PROSITE" id="PS50043"/>
    </source>
</evidence>
<dbReference type="InterPro" id="IPR058245">
    <property type="entry name" value="NreC/VraR/RcsB-like_REC"/>
</dbReference>
<evidence type="ECO:0000313" key="10">
    <source>
        <dbReference type="Proteomes" id="UP000618733"/>
    </source>
</evidence>
<dbReference type="InterPro" id="IPR001789">
    <property type="entry name" value="Sig_transdc_resp-reg_receiver"/>
</dbReference>
<dbReference type="SMART" id="SM00421">
    <property type="entry name" value="HTH_LUXR"/>
    <property type="match status" value="1"/>
</dbReference>
<proteinExistence type="predicted"/>
<evidence type="ECO:0000256" key="4">
    <source>
        <dbReference type="ARBA" id="ARBA00023163"/>
    </source>
</evidence>
<dbReference type="RefSeq" id="WP_200132043.1">
    <property type="nucleotide sequence ID" value="NZ_JAEHOI010000006.1"/>
</dbReference>
<comment type="caution">
    <text evidence="9">The sequence shown here is derived from an EMBL/GenBank/DDBJ whole genome shotgun (WGS) entry which is preliminary data.</text>
</comment>
<feature type="region of interest" description="Disordered" evidence="6">
    <location>
        <begin position="139"/>
        <end position="158"/>
    </location>
</feature>
<dbReference type="PRINTS" id="PR00038">
    <property type="entry name" value="HTHLUXR"/>
</dbReference>
<dbReference type="Pfam" id="PF00072">
    <property type="entry name" value="Response_reg"/>
    <property type="match status" value="1"/>
</dbReference>
<dbReference type="PROSITE" id="PS00622">
    <property type="entry name" value="HTH_LUXR_1"/>
    <property type="match status" value="1"/>
</dbReference>
<dbReference type="Pfam" id="PF00196">
    <property type="entry name" value="GerE"/>
    <property type="match status" value="1"/>
</dbReference>
<dbReference type="SUPFAM" id="SSF52172">
    <property type="entry name" value="CheY-like"/>
    <property type="match status" value="1"/>
</dbReference>
<feature type="region of interest" description="Disordered" evidence="6">
    <location>
        <begin position="213"/>
        <end position="235"/>
    </location>
</feature>
<dbReference type="SMART" id="SM00448">
    <property type="entry name" value="REC"/>
    <property type="match status" value="1"/>
</dbReference>
<organism evidence="9 10">
    <name type="scientific">Leucobacter edaphi</name>
    <dbReference type="NCBI Taxonomy" id="2796472"/>
    <lineage>
        <taxon>Bacteria</taxon>
        <taxon>Bacillati</taxon>
        <taxon>Actinomycetota</taxon>
        <taxon>Actinomycetes</taxon>
        <taxon>Micrococcales</taxon>
        <taxon>Microbacteriaceae</taxon>
        <taxon>Leucobacter</taxon>
    </lineage>
</organism>
<dbReference type="InterPro" id="IPR039420">
    <property type="entry name" value="WalR-like"/>
</dbReference>
<feature type="compositionally biased region" description="Pro residues" evidence="6">
    <location>
        <begin position="143"/>
        <end position="155"/>
    </location>
</feature>
<dbReference type="AlphaFoldDB" id="A0A934QCS2"/>
<dbReference type="Gene3D" id="3.40.50.2300">
    <property type="match status" value="1"/>
</dbReference>
<gene>
    <name evidence="9" type="ORF">JD292_07050</name>
</gene>
<dbReference type="Proteomes" id="UP000618733">
    <property type="component" value="Unassembled WGS sequence"/>
</dbReference>
<evidence type="ECO:0000256" key="3">
    <source>
        <dbReference type="ARBA" id="ARBA00023125"/>
    </source>
</evidence>
<dbReference type="PANTHER" id="PTHR43214">
    <property type="entry name" value="TWO-COMPONENT RESPONSE REGULATOR"/>
    <property type="match status" value="1"/>
</dbReference>
<accession>A0A934QCS2</accession>
<dbReference type="GO" id="GO:0000160">
    <property type="term" value="P:phosphorelay signal transduction system"/>
    <property type="evidence" value="ECO:0007669"/>
    <property type="project" value="InterPro"/>
</dbReference>
<feature type="domain" description="HTH luxR-type" evidence="7">
    <location>
        <begin position="149"/>
        <end position="214"/>
    </location>
</feature>
<evidence type="ECO:0000256" key="2">
    <source>
        <dbReference type="ARBA" id="ARBA00023015"/>
    </source>
</evidence>
<keyword evidence="1 5" id="KW-0597">Phosphoprotein</keyword>
<evidence type="ECO:0000259" key="8">
    <source>
        <dbReference type="PROSITE" id="PS50110"/>
    </source>
</evidence>
<dbReference type="PANTHER" id="PTHR43214:SF24">
    <property type="entry name" value="TRANSCRIPTIONAL REGULATORY PROTEIN NARL-RELATED"/>
    <property type="match status" value="1"/>
</dbReference>
<evidence type="ECO:0000256" key="1">
    <source>
        <dbReference type="ARBA" id="ARBA00022553"/>
    </source>
</evidence>
<evidence type="ECO:0000256" key="6">
    <source>
        <dbReference type="SAM" id="MobiDB-lite"/>
    </source>
</evidence>
<keyword evidence="10" id="KW-1185">Reference proteome</keyword>
<dbReference type="CDD" id="cd06170">
    <property type="entry name" value="LuxR_C_like"/>
    <property type="match status" value="1"/>
</dbReference>
<keyword evidence="2" id="KW-0805">Transcription regulation</keyword>
<dbReference type="InterPro" id="IPR016032">
    <property type="entry name" value="Sig_transdc_resp-reg_C-effctor"/>
</dbReference>
<dbReference type="EMBL" id="JAEHOI010000006">
    <property type="protein sequence ID" value="MBK0421828.1"/>
    <property type="molecule type" value="Genomic_DNA"/>
</dbReference>
<dbReference type="InterPro" id="IPR000792">
    <property type="entry name" value="Tscrpt_reg_LuxR_C"/>
</dbReference>
<sequence>MITVLLADDQPSVRRSLAILLERAGDISVIAQAGSGPEAVALAAQHRPDVVLMDIRMPGGDGLSATAALAGPHADPAIPVVVITTFDLDEYVFGALERGAAGFLLKDAAPHELADAVRAAAAGDGLVSPAVTRRVIREFARRSPPPDSSLSPEPPLTERERDVLRALSEGLSNAEISARLFVEVGTVKTHVSRIIAKLGVRDRVQAVVWTSRHPGWDASPSTPDERDDRAERNRK</sequence>
<evidence type="ECO:0000256" key="5">
    <source>
        <dbReference type="PROSITE-ProRule" id="PRU00169"/>
    </source>
</evidence>
<dbReference type="InterPro" id="IPR011006">
    <property type="entry name" value="CheY-like_superfamily"/>
</dbReference>
<dbReference type="GO" id="GO:0006355">
    <property type="term" value="P:regulation of DNA-templated transcription"/>
    <property type="evidence" value="ECO:0007669"/>
    <property type="project" value="InterPro"/>
</dbReference>
<feature type="modified residue" description="4-aspartylphosphate" evidence="5">
    <location>
        <position position="54"/>
    </location>
</feature>